<dbReference type="Proteomes" id="UP000317933">
    <property type="component" value="Unassembled WGS sequence"/>
</dbReference>
<protein>
    <submittedName>
        <fullName evidence="1">Plasmid replication protein RepB</fullName>
    </submittedName>
</protein>
<name>A0A502GXR1_9PSED</name>
<reference evidence="1 2" key="1">
    <citation type="journal article" date="2019" name="Environ. Microbiol.">
        <title>Species interactions and distinct microbial communities in high Arctic permafrost affected cryosols are associated with the CH4 and CO2 gas fluxes.</title>
        <authorList>
            <person name="Altshuler I."/>
            <person name="Hamel J."/>
            <person name="Turney S."/>
            <person name="Magnuson E."/>
            <person name="Levesque R."/>
            <person name="Greer C."/>
            <person name="Whyte L.G."/>
        </authorList>
    </citation>
    <scope>NUCLEOTIDE SEQUENCE [LARGE SCALE GENOMIC DNA]</scope>
    <source>
        <strain evidence="1 2">E3</strain>
    </source>
</reference>
<comment type="caution">
    <text evidence="1">The sequence shown here is derived from an EMBL/GenBank/DDBJ whole genome shotgun (WGS) entry which is preliminary data.</text>
</comment>
<proteinExistence type="predicted"/>
<dbReference type="EMBL" id="RCZE01000024">
    <property type="protein sequence ID" value="TPG65753.1"/>
    <property type="molecule type" value="Genomic_DNA"/>
</dbReference>
<dbReference type="AlphaFoldDB" id="A0A502GXR1"/>
<sequence>MAVDLSAMRKLYKDGALKAAIVSPAPMEIGAWVLTVERTDGSHEYMTVARKDRHKIYKSLESVSADAARVGFSEVKVVNLQVA</sequence>
<gene>
    <name evidence="1" type="ORF">EAH78_31275</name>
</gene>
<evidence type="ECO:0000313" key="1">
    <source>
        <dbReference type="EMBL" id="TPG65753.1"/>
    </source>
</evidence>
<evidence type="ECO:0000313" key="2">
    <source>
        <dbReference type="Proteomes" id="UP000317933"/>
    </source>
</evidence>
<accession>A0A502GXR1</accession>
<organism evidence="1 2">
    <name type="scientific">Pseudomonas arsenicoxydans</name>
    <dbReference type="NCBI Taxonomy" id="702115"/>
    <lineage>
        <taxon>Bacteria</taxon>
        <taxon>Pseudomonadati</taxon>
        <taxon>Pseudomonadota</taxon>
        <taxon>Gammaproteobacteria</taxon>
        <taxon>Pseudomonadales</taxon>
        <taxon>Pseudomonadaceae</taxon>
        <taxon>Pseudomonas</taxon>
    </lineage>
</organism>